<dbReference type="AlphaFoldDB" id="A0A074MIW3"/>
<dbReference type="EMBL" id="JMIW01000001">
    <property type="protein sequence ID" value="KEO91798.1"/>
    <property type="molecule type" value="Genomic_DNA"/>
</dbReference>
<dbReference type="Proteomes" id="UP000027647">
    <property type="component" value="Unassembled WGS sequence"/>
</dbReference>
<name>A0A074MIW3_ERYLO</name>
<gene>
    <name evidence="2" type="ORF">EH31_03750</name>
</gene>
<reference evidence="2 3" key="1">
    <citation type="submission" date="2014-04" db="EMBL/GenBank/DDBJ databases">
        <title>A comprehensive comparison of genomes of Erythrobacter spp. strains.</title>
        <authorList>
            <person name="Zheng Q."/>
        </authorList>
    </citation>
    <scope>NUCLEOTIDE SEQUENCE [LARGE SCALE GENOMIC DNA]</scope>
    <source>
        <strain evidence="2 3">DSM 6997</strain>
    </source>
</reference>
<keyword evidence="3" id="KW-1185">Reference proteome</keyword>
<proteinExistence type="predicted"/>
<sequence>MNATFEFYDARATEAATAAKEATLDNVRERNLRAERTWRGLAEQSRSAALDRAKLESERAARREAEELAQAEAQQHAGTEAEHT</sequence>
<dbReference type="OrthoDB" id="7411138at2"/>
<accession>A0A074MIW3</accession>
<evidence type="ECO:0000256" key="1">
    <source>
        <dbReference type="SAM" id="MobiDB-lite"/>
    </source>
</evidence>
<evidence type="ECO:0000313" key="2">
    <source>
        <dbReference type="EMBL" id="KEO91798.1"/>
    </source>
</evidence>
<protein>
    <submittedName>
        <fullName evidence="2">Uncharacterized protein</fullName>
    </submittedName>
</protein>
<organism evidence="2 3">
    <name type="scientific">Erythrobacter longus</name>
    <dbReference type="NCBI Taxonomy" id="1044"/>
    <lineage>
        <taxon>Bacteria</taxon>
        <taxon>Pseudomonadati</taxon>
        <taxon>Pseudomonadota</taxon>
        <taxon>Alphaproteobacteria</taxon>
        <taxon>Sphingomonadales</taxon>
        <taxon>Erythrobacteraceae</taxon>
        <taxon>Erythrobacter/Porphyrobacter group</taxon>
        <taxon>Erythrobacter</taxon>
    </lineage>
</organism>
<feature type="compositionally biased region" description="Basic and acidic residues" evidence="1">
    <location>
        <begin position="49"/>
        <end position="66"/>
    </location>
</feature>
<feature type="region of interest" description="Disordered" evidence="1">
    <location>
        <begin position="42"/>
        <end position="84"/>
    </location>
</feature>
<evidence type="ECO:0000313" key="3">
    <source>
        <dbReference type="Proteomes" id="UP000027647"/>
    </source>
</evidence>
<dbReference type="RefSeq" id="WP_051698910.1">
    <property type="nucleotide sequence ID" value="NZ_JMIW01000001.1"/>
</dbReference>
<comment type="caution">
    <text evidence="2">The sequence shown here is derived from an EMBL/GenBank/DDBJ whole genome shotgun (WGS) entry which is preliminary data.</text>
</comment>
<dbReference type="eggNOG" id="ENOG50300K0">
    <property type="taxonomic scope" value="Bacteria"/>
</dbReference>
<dbReference type="STRING" id="1044.EH31_03750"/>